<evidence type="ECO:0000256" key="2">
    <source>
        <dbReference type="SAM" id="Phobius"/>
    </source>
</evidence>
<feature type="transmembrane region" description="Helical" evidence="2">
    <location>
        <begin position="505"/>
        <end position="523"/>
    </location>
</feature>
<feature type="region of interest" description="Disordered" evidence="1">
    <location>
        <begin position="370"/>
        <end position="500"/>
    </location>
</feature>
<feature type="transmembrane region" description="Helical" evidence="2">
    <location>
        <begin position="560"/>
        <end position="580"/>
    </location>
</feature>
<reference evidence="3 4" key="1">
    <citation type="submission" date="2020-05" db="EMBL/GenBank/DDBJ databases">
        <title>Ramlibacter rhizophilus sp. nov., isolated from rhizosphere soil of national flower Mugunghwa from South Korea.</title>
        <authorList>
            <person name="Zheng-Fei Y."/>
            <person name="Huan T."/>
        </authorList>
    </citation>
    <scope>NUCLEOTIDE SEQUENCE [LARGE SCALE GENOMIC DNA]</scope>
    <source>
        <strain evidence="3 4">H242</strain>
    </source>
</reference>
<sequence length="714" mass="77106">MPGLTRLLVANGDPSESVTTAASTVAPNHPNVLRWRALRALQAGEHAKGIEVLVQMVDKRESVDAARLLARIATDREGITLLRPHLPDAERWLPAVLAQFPSLSLPAGAALPLVAAALEAGSLPDDARRSYMRFLKGSGQWLDAYGLWLVYQKEVVPLLYNAGFDQPLEADGFDWEFTPVARSRAGVTVSQSMVARRGLVLELEFTGRRFTPSILRQHVFAPPGTYRLAGEYASKLRSEAGLVWSIGCGTGDKNLVGSSPPLLETGGSLEEIPDGVHGACAMRPGRDASIGSGGGFRGRRGFAGPGFTRRIQPRANHAVRGIFTYVWKRACYSDSSSQSFESTPWSRKTASRCRSSFHWCFRFRANAPRDRVERKRRRHGDAGRHRHGRDSRHRDPERNADRDDHRRLGHPQFQQRLHGRSPVRPWRDGAPEHELPATRRRRATHRAGGGRAPVPALSLAGAGHRAGRCGRHRGGRVPPDHRRRPAAQRSVTSGAGQTPAIAGPMGPAAFYALLSLLVAAPLMRGGNRNVALIVLEGVAPVFPVALLARMPRPAARLSVTGWLLAFLLSSPAWLAVIYLLPLPPGLWEAVPGRADYVGLLAGIGIAPGQWRPLSLVPNATSVSLLAGIPIVAGFAAAYPPTCASCNGSCASWSASPSRRSSWGCSSLRAGRVRPFTSAAPGPARGPSAPSPTRTTSRTTWAWRWPPTSGWPGCT</sequence>
<feature type="compositionally biased region" description="Low complexity" evidence="1">
    <location>
        <begin position="676"/>
        <end position="707"/>
    </location>
</feature>
<reference evidence="3 4" key="2">
    <citation type="submission" date="2020-05" db="EMBL/GenBank/DDBJ databases">
        <authorList>
            <person name="Khan S.A."/>
            <person name="Jeon C.O."/>
            <person name="Chun B.H."/>
        </authorList>
    </citation>
    <scope>NUCLEOTIDE SEQUENCE [LARGE SCALE GENOMIC DNA]</scope>
    <source>
        <strain evidence="3 4">H242</strain>
    </source>
</reference>
<feature type="transmembrane region" description="Helical" evidence="2">
    <location>
        <begin position="530"/>
        <end position="548"/>
    </location>
</feature>
<organism evidence="3 4">
    <name type="scientific">Ramlibacter terrae</name>
    <dbReference type="NCBI Taxonomy" id="2732511"/>
    <lineage>
        <taxon>Bacteria</taxon>
        <taxon>Pseudomonadati</taxon>
        <taxon>Pseudomonadota</taxon>
        <taxon>Betaproteobacteria</taxon>
        <taxon>Burkholderiales</taxon>
        <taxon>Comamonadaceae</taxon>
        <taxon>Ramlibacter</taxon>
    </lineage>
</organism>
<feature type="compositionally biased region" description="Basic and acidic residues" evidence="1">
    <location>
        <begin position="425"/>
        <end position="437"/>
    </location>
</feature>
<name>A0ABX6P279_9BURK</name>
<gene>
    <name evidence="3" type="ORF">HK414_05575</name>
</gene>
<feature type="compositionally biased region" description="Basic residues" evidence="1">
    <location>
        <begin position="465"/>
        <end position="486"/>
    </location>
</feature>
<proteinExistence type="predicted"/>
<feature type="compositionally biased region" description="Basic and acidic residues" evidence="1">
    <location>
        <begin position="392"/>
        <end position="406"/>
    </location>
</feature>
<evidence type="ECO:0008006" key="5">
    <source>
        <dbReference type="Google" id="ProtNLM"/>
    </source>
</evidence>
<evidence type="ECO:0000256" key="1">
    <source>
        <dbReference type="SAM" id="MobiDB-lite"/>
    </source>
</evidence>
<keyword evidence="2" id="KW-0812">Transmembrane</keyword>
<keyword evidence="2" id="KW-0472">Membrane</keyword>
<keyword evidence="4" id="KW-1185">Reference proteome</keyword>
<dbReference type="Proteomes" id="UP000500826">
    <property type="component" value="Chromosome"/>
</dbReference>
<evidence type="ECO:0000313" key="4">
    <source>
        <dbReference type="Proteomes" id="UP000500826"/>
    </source>
</evidence>
<feature type="compositionally biased region" description="Basic residues" evidence="1">
    <location>
        <begin position="374"/>
        <end position="391"/>
    </location>
</feature>
<accession>A0ABX6P279</accession>
<keyword evidence="2" id="KW-1133">Transmembrane helix</keyword>
<protein>
    <recommendedName>
        <fullName evidence="5">HEAT repeat domain-containing protein</fullName>
    </recommendedName>
</protein>
<evidence type="ECO:0000313" key="3">
    <source>
        <dbReference type="EMBL" id="QJW83702.1"/>
    </source>
</evidence>
<dbReference type="EMBL" id="CP053418">
    <property type="protein sequence ID" value="QJW83702.1"/>
    <property type="molecule type" value="Genomic_DNA"/>
</dbReference>
<feature type="region of interest" description="Disordered" evidence="1">
    <location>
        <begin position="675"/>
        <end position="714"/>
    </location>
</feature>